<dbReference type="WBParaSite" id="Minc3s00399g11646">
    <property type="protein sequence ID" value="Minc3s00399g11646"/>
    <property type="gene ID" value="Minc3s00399g11646"/>
</dbReference>
<name>A0A914LC80_MELIC</name>
<keyword evidence="1" id="KW-1133">Transmembrane helix</keyword>
<accession>A0A914LC80</accession>
<evidence type="ECO:0000313" key="2">
    <source>
        <dbReference type="Proteomes" id="UP000887563"/>
    </source>
</evidence>
<feature type="transmembrane region" description="Helical" evidence="1">
    <location>
        <begin position="51"/>
        <end position="75"/>
    </location>
</feature>
<evidence type="ECO:0000256" key="1">
    <source>
        <dbReference type="SAM" id="Phobius"/>
    </source>
</evidence>
<dbReference type="AlphaFoldDB" id="A0A914LC80"/>
<sequence length="122" mass="13849">MRQLTKLNSSTPLLLMVAMDLFNDVLNDVLNMKMAHWQNGMVRCNSSNWWLLWWLAALMVAEWAIALFMVALLLLDLLLVEGLDGGPVLGQMWMLVDFAAVWPDMDGADWSAVWPYGGYCQV</sequence>
<dbReference type="Proteomes" id="UP000887563">
    <property type="component" value="Unplaced"/>
</dbReference>
<evidence type="ECO:0000313" key="3">
    <source>
        <dbReference type="WBParaSite" id="Minc3s00399g11646"/>
    </source>
</evidence>
<keyword evidence="1" id="KW-0472">Membrane</keyword>
<reference evidence="3" key="1">
    <citation type="submission" date="2022-11" db="UniProtKB">
        <authorList>
            <consortium name="WormBaseParasite"/>
        </authorList>
    </citation>
    <scope>IDENTIFICATION</scope>
</reference>
<organism evidence="2 3">
    <name type="scientific">Meloidogyne incognita</name>
    <name type="common">Southern root-knot nematode worm</name>
    <name type="synonym">Oxyuris incognita</name>
    <dbReference type="NCBI Taxonomy" id="6306"/>
    <lineage>
        <taxon>Eukaryota</taxon>
        <taxon>Metazoa</taxon>
        <taxon>Ecdysozoa</taxon>
        <taxon>Nematoda</taxon>
        <taxon>Chromadorea</taxon>
        <taxon>Rhabditida</taxon>
        <taxon>Tylenchina</taxon>
        <taxon>Tylenchomorpha</taxon>
        <taxon>Tylenchoidea</taxon>
        <taxon>Meloidogynidae</taxon>
        <taxon>Meloidogyninae</taxon>
        <taxon>Meloidogyne</taxon>
        <taxon>Meloidogyne incognita group</taxon>
    </lineage>
</organism>
<keyword evidence="1" id="KW-0812">Transmembrane</keyword>
<keyword evidence="2" id="KW-1185">Reference proteome</keyword>
<protein>
    <submittedName>
        <fullName evidence="3">Uncharacterized protein</fullName>
    </submittedName>
</protein>
<proteinExistence type="predicted"/>